<dbReference type="STRING" id="1611254.A0A2G5VLG5"/>
<dbReference type="OrthoDB" id="5850330at2759"/>
<keyword evidence="3" id="KW-1185">Reference proteome</keyword>
<reference evidence="3" key="1">
    <citation type="submission" date="2017-10" db="EMBL/GenBank/DDBJ databases">
        <title>Rapid genome shrinkage in a self-fertile nematode reveals novel sperm competition proteins.</title>
        <authorList>
            <person name="Yin D."/>
            <person name="Schwarz E.M."/>
            <person name="Thomas C.G."/>
            <person name="Felde R.L."/>
            <person name="Korf I.F."/>
            <person name="Cutter A.D."/>
            <person name="Schartner C.M."/>
            <person name="Ralston E.J."/>
            <person name="Meyer B.J."/>
            <person name="Haag E.S."/>
        </authorList>
    </citation>
    <scope>NUCLEOTIDE SEQUENCE [LARGE SCALE GENOMIC DNA]</scope>
    <source>
        <strain evidence="3">JU1422</strain>
    </source>
</reference>
<evidence type="ECO:0000313" key="3">
    <source>
        <dbReference type="Proteomes" id="UP000230233"/>
    </source>
</evidence>
<comment type="caution">
    <text evidence="2">The sequence shown here is derived from an EMBL/GenBank/DDBJ whole genome shotgun (WGS) entry which is preliminary data.</text>
</comment>
<evidence type="ECO:0000256" key="1">
    <source>
        <dbReference type="SAM" id="MobiDB-lite"/>
    </source>
</evidence>
<name>A0A2G5VLG5_9PELO</name>
<evidence type="ECO:0000313" key="2">
    <source>
        <dbReference type="EMBL" id="PIC52608.1"/>
    </source>
</evidence>
<accession>A0A2G5VLG5</accession>
<organism evidence="2 3">
    <name type="scientific">Caenorhabditis nigoni</name>
    <dbReference type="NCBI Taxonomy" id="1611254"/>
    <lineage>
        <taxon>Eukaryota</taxon>
        <taxon>Metazoa</taxon>
        <taxon>Ecdysozoa</taxon>
        <taxon>Nematoda</taxon>
        <taxon>Chromadorea</taxon>
        <taxon>Rhabditida</taxon>
        <taxon>Rhabditina</taxon>
        <taxon>Rhabditomorpha</taxon>
        <taxon>Rhabditoidea</taxon>
        <taxon>Rhabditidae</taxon>
        <taxon>Peloderinae</taxon>
        <taxon>Caenorhabditis</taxon>
    </lineage>
</organism>
<dbReference type="AlphaFoldDB" id="A0A2G5VLG5"/>
<dbReference type="EMBL" id="PDUG01000001">
    <property type="protein sequence ID" value="PIC52608.1"/>
    <property type="molecule type" value="Genomic_DNA"/>
</dbReference>
<sequence>MRHYRAIHCRMGFFSHAAMLAVGYMIGKSYCFGYKVHQLPNDPNASEILFRVERKEGAYPMFWENPWWNHHYHNCHHPSHYQQKNGTETQVTEKKTNPELLEVENVKN</sequence>
<protein>
    <submittedName>
        <fullName evidence="2">Uncharacterized protein</fullName>
    </submittedName>
</protein>
<dbReference type="Proteomes" id="UP000230233">
    <property type="component" value="Chromosome I"/>
</dbReference>
<gene>
    <name evidence="2" type="primary">Cnig_chr_I.g2641</name>
    <name evidence="2" type="ORF">B9Z55_002641</name>
</gene>
<feature type="region of interest" description="Disordered" evidence="1">
    <location>
        <begin position="82"/>
        <end position="108"/>
    </location>
</feature>
<proteinExistence type="predicted"/>